<dbReference type="Pfam" id="PF01426">
    <property type="entry name" value="BAH"/>
    <property type="match status" value="1"/>
</dbReference>
<proteinExistence type="predicted"/>
<reference evidence="3" key="1">
    <citation type="submission" date="2021-01" db="EMBL/GenBank/DDBJ databases">
        <title>Adiantum capillus-veneris genome.</title>
        <authorList>
            <person name="Fang Y."/>
            <person name="Liao Q."/>
        </authorList>
    </citation>
    <scope>NUCLEOTIDE SEQUENCE</scope>
    <source>
        <strain evidence="3">H3</strain>
        <tissue evidence="3">Leaf</tissue>
    </source>
</reference>
<dbReference type="Proteomes" id="UP000886520">
    <property type="component" value="Chromosome 17"/>
</dbReference>
<feature type="compositionally biased region" description="Basic and acidic residues" evidence="1">
    <location>
        <begin position="185"/>
        <end position="195"/>
    </location>
</feature>
<dbReference type="FunFam" id="2.30.30.490:FF:000017">
    <property type="entry name" value="Bromo-adjacent homology (BAH) domain-containing protein"/>
    <property type="match status" value="1"/>
</dbReference>
<dbReference type="EMBL" id="JABFUD020000017">
    <property type="protein sequence ID" value="KAI5067770.1"/>
    <property type="molecule type" value="Genomic_DNA"/>
</dbReference>
<dbReference type="AlphaFoldDB" id="A0A9D4UH90"/>
<protein>
    <recommendedName>
        <fullName evidence="2">BAH domain-containing protein</fullName>
    </recommendedName>
</protein>
<comment type="caution">
    <text evidence="3">The sequence shown here is derived from an EMBL/GenBank/DDBJ whole genome shotgun (WGS) entry which is preliminary data.</text>
</comment>
<evidence type="ECO:0000313" key="4">
    <source>
        <dbReference type="Proteomes" id="UP000886520"/>
    </source>
</evidence>
<gene>
    <name evidence="3" type="ORF">GOP47_0018298</name>
</gene>
<dbReference type="GO" id="GO:0003682">
    <property type="term" value="F:chromatin binding"/>
    <property type="evidence" value="ECO:0007669"/>
    <property type="project" value="InterPro"/>
</dbReference>
<dbReference type="SUPFAM" id="SSF54928">
    <property type="entry name" value="RNA-binding domain, RBD"/>
    <property type="match status" value="1"/>
</dbReference>
<feature type="region of interest" description="Disordered" evidence="1">
    <location>
        <begin position="587"/>
        <end position="606"/>
    </location>
</feature>
<evidence type="ECO:0000256" key="1">
    <source>
        <dbReference type="SAM" id="MobiDB-lite"/>
    </source>
</evidence>
<dbReference type="PANTHER" id="PTHR47073">
    <property type="entry name" value="PROTEIN ANTI-SILENCING 1"/>
    <property type="match status" value="1"/>
</dbReference>
<organism evidence="3 4">
    <name type="scientific">Adiantum capillus-veneris</name>
    <name type="common">Maidenhair fern</name>
    <dbReference type="NCBI Taxonomy" id="13818"/>
    <lineage>
        <taxon>Eukaryota</taxon>
        <taxon>Viridiplantae</taxon>
        <taxon>Streptophyta</taxon>
        <taxon>Embryophyta</taxon>
        <taxon>Tracheophyta</taxon>
        <taxon>Polypodiopsida</taxon>
        <taxon>Polypodiidae</taxon>
        <taxon>Polypodiales</taxon>
        <taxon>Pteridineae</taxon>
        <taxon>Pteridaceae</taxon>
        <taxon>Vittarioideae</taxon>
        <taxon>Adiantum</taxon>
    </lineage>
</organism>
<sequence>MANEEEDRAYMSSCSNEGVEYRLYDIVKIFDKEFAVPHIGKILKMWEERSSGTRKALVCWFLWHKEVKPHDADNPKELFLAFGEGKGVTNELKMDSIVGKCKVVCISSDPRNKEPSVSDVENADFVYSHAYDVDLKHTFPVKVVADKLGPDAIFNTEEWLLAVTKIEGKTNEFKSKKSIKSSLLESKKRPRDAEVASKLQKKKIDKQDELTTQKKKVKVSDGKAPIAKENAREGSVSKQEEMVQSKRQLLKSEELSRLRKAQIADVKVPALTDGAVLDKASSPRELAPDMHDIMEQTDSLINDIVRQVNDETVLGEKSKGEDSKELESRAGNVSKVERTPEEGREAADHEGDIADGDKVESKKALAESDFSWQEDLNKGSMFKLLKKTKSSLTMEPEKRTASAVEPLKQFEKRKIFRELPWEESLQRGIPQGRVLHLHNIDPLVTSADMREMLKSAFQGLSDARILPQEASCPSGQAIAIFESRLLAESALEAIEKNCLVMADKKWPVIASRVKESLNQARFPGHLALEKLKLGRNLTSDEFKKAVSTSHCSQPNTIEFEMAMEWRQLQEITRTCRMELFKKQKKELNDIRNHGNSKAQRSKEERV</sequence>
<feature type="compositionally biased region" description="Basic and acidic residues" evidence="1">
    <location>
        <begin position="314"/>
        <end position="328"/>
    </location>
</feature>
<dbReference type="GO" id="GO:0003723">
    <property type="term" value="F:RNA binding"/>
    <property type="evidence" value="ECO:0007669"/>
    <property type="project" value="TreeGrafter"/>
</dbReference>
<feature type="domain" description="BAH" evidence="2">
    <location>
        <begin position="19"/>
        <end position="142"/>
    </location>
</feature>
<dbReference type="InterPro" id="IPR043151">
    <property type="entry name" value="BAH_sf"/>
</dbReference>
<dbReference type="PANTHER" id="PTHR47073:SF2">
    <property type="entry name" value="PROTEIN ANTI-SILENCING 1"/>
    <property type="match status" value="1"/>
</dbReference>
<feature type="region of interest" description="Disordered" evidence="1">
    <location>
        <begin position="312"/>
        <end position="360"/>
    </location>
</feature>
<accession>A0A9D4UH90</accession>
<dbReference type="SMART" id="SM00439">
    <property type="entry name" value="BAH"/>
    <property type="match status" value="1"/>
</dbReference>
<dbReference type="PROSITE" id="PS51038">
    <property type="entry name" value="BAH"/>
    <property type="match status" value="1"/>
</dbReference>
<dbReference type="OrthoDB" id="1896853at2759"/>
<evidence type="ECO:0000313" key="3">
    <source>
        <dbReference type="EMBL" id="KAI5067770.1"/>
    </source>
</evidence>
<evidence type="ECO:0000259" key="2">
    <source>
        <dbReference type="PROSITE" id="PS51038"/>
    </source>
</evidence>
<name>A0A9D4UH90_ADICA</name>
<feature type="region of interest" description="Disordered" evidence="1">
    <location>
        <begin position="179"/>
        <end position="241"/>
    </location>
</feature>
<dbReference type="InterPro" id="IPR001025">
    <property type="entry name" value="BAH_dom"/>
</dbReference>
<dbReference type="InterPro" id="IPR035979">
    <property type="entry name" value="RBD_domain_sf"/>
</dbReference>
<dbReference type="Gene3D" id="2.30.30.490">
    <property type="match status" value="1"/>
</dbReference>
<keyword evidence="4" id="KW-1185">Reference proteome</keyword>
<feature type="compositionally biased region" description="Basic and acidic residues" evidence="1">
    <location>
        <begin position="335"/>
        <end position="360"/>
    </location>
</feature>